<dbReference type="SMART" id="SM00028">
    <property type="entry name" value="TPR"/>
    <property type="match status" value="7"/>
</dbReference>
<evidence type="ECO:0000256" key="2">
    <source>
        <dbReference type="ARBA" id="ARBA00023163"/>
    </source>
</evidence>
<feature type="repeat" description="TPR" evidence="3">
    <location>
        <begin position="773"/>
        <end position="806"/>
    </location>
</feature>
<sequence>MKNNDFEFNNISKLIERDRHICILSDFLKQLQTEKRGILRIVANHGSGATSFLNLASNSALKLNYEVININEYNNDKSIDKLITCNTNDFQHFKNHLYERVINSKKDGQIIIIDTIDQIDKDILSILNKLLSSETNFVLALIYSTISNLTTNIDYVDIPIYKTIFLEPLSPKGLHQLLNTILIWDKPPNILLEYLYNKTKGMPKYIMTEIEFLINEEMLVYDNNNGWSINEEDLSTLVNKINRNNCFPKNNLPAETTEFVGRKDEIREILRLLEKARLVTLIGPGGIGKSRLSLKVALLCLSKYTDGVFWISLSQIMKTELLISNIAKMLNIPEIEGCNTLDSIKSTLKNKKILIILDNFEQIIDSASVLADLLSAAANLSLLATSRQPLKVYGEHLFNVPPLETPGPNSCVTVELLEKQPAVSLFLARAQAIKNDFSITEENASQIANLCQFLEGIPLAIELAAANIAQISIQTMLNQSQNRLSWLIEGANSLPDRQRTMKNTIEWGYNLLSTNQKRIFMRLGVFKGKFNIKAVSAVINKNNDIENLYEDLLSLTNKSILTLDSEFEERDEVYFNMLEIIREYAVLLLSTDSDEKIIKKCHADYFFSYAIEAENNFYCSNRQTSLNMVDQAYLDIICALEYYRITGCLEKELELAVAMGYYWEARGYWKKGQSIFKSIIQKQNNSLNTNYYIKAYQWFGRFVFLNGNYEEAVNIFEQGLRLAMERNDLIGEASLKYNLALTYNISGNLKYEVELLNQSLSAYREAYYKRGIAEVLQELGQVYYFKGSYDTAEMYLNESLDIYKEYSDRYGILRSFGRMGLVLRGKGEFEQAMEMFHRYLLACEEIDDRVEIAFALINIAELARSQNDYVVAESYYLRGLNLGYELGYMAIIASIKKDLGEIYHYMGNINKASELFDESLTILEETGYKGDVPWVYRNMAELELSRGNYLKAEELFLIGLKFYIEIKQNTLSYIFLVFEGLATVSTMLEDYNRAACLYSAANKLFKTVGNLLAINDINSFNLRLNALRSKMDASTFETSWNEGHSMSLEHAIGYALDDNKYDRTMANKMINYINENYDKDISLNEISEYFNMSTSYLSTMFKYYTGQNFKDYLNICRVKASKDLMQKNGSLKINEIASKVGCNGSVTFIRMFRKYEGMSPGQYYSNLKINEKK</sequence>
<keyword evidence="2" id="KW-0804">Transcription</keyword>
<dbReference type="Pfam" id="PF12833">
    <property type="entry name" value="HTH_18"/>
    <property type="match status" value="1"/>
</dbReference>
<feature type="domain" description="HTH araC/xylS-type" evidence="4">
    <location>
        <begin position="1067"/>
        <end position="1166"/>
    </location>
</feature>
<dbReference type="OrthoDB" id="9811542at2"/>
<dbReference type="PATRIC" id="fig|398512.5.peg.5401"/>
<dbReference type="Gene3D" id="1.10.10.60">
    <property type="entry name" value="Homeodomain-like"/>
    <property type="match status" value="2"/>
</dbReference>
<dbReference type="PANTHER" id="PTHR47691:SF3">
    <property type="entry name" value="HTH-TYPE TRANSCRIPTIONAL REGULATOR RV0890C-RELATED"/>
    <property type="match status" value="1"/>
</dbReference>
<dbReference type="Pfam" id="PF13424">
    <property type="entry name" value="TPR_12"/>
    <property type="match status" value="3"/>
</dbReference>
<evidence type="ECO:0000256" key="3">
    <source>
        <dbReference type="PROSITE-ProRule" id="PRU00339"/>
    </source>
</evidence>
<dbReference type="GO" id="GO:0043531">
    <property type="term" value="F:ADP binding"/>
    <property type="evidence" value="ECO:0007669"/>
    <property type="project" value="InterPro"/>
</dbReference>
<dbReference type="Gene3D" id="3.40.50.300">
    <property type="entry name" value="P-loop containing nucleotide triphosphate hydrolases"/>
    <property type="match status" value="1"/>
</dbReference>
<comment type="caution">
    <text evidence="5">The sequence shown here is derived from an EMBL/GenBank/DDBJ whole genome shotgun (WGS) entry which is preliminary data.</text>
</comment>
<keyword evidence="1" id="KW-0805">Transcription regulation</keyword>
<dbReference type="PRINTS" id="PR00364">
    <property type="entry name" value="DISEASERSIST"/>
</dbReference>
<organism evidence="5 6">
    <name type="scientific">Pseudobacteroides cellulosolvens ATCC 35603 = DSM 2933</name>
    <dbReference type="NCBI Taxonomy" id="398512"/>
    <lineage>
        <taxon>Bacteria</taxon>
        <taxon>Bacillati</taxon>
        <taxon>Bacillota</taxon>
        <taxon>Clostridia</taxon>
        <taxon>Eubacteriales</taxon>
        <taxon>Oscillospiraceae</taxon>
        <taxon>Pseudobacteroides</taxon>
    </lineage>
</organism>
<keyword evidence="6" id="KW-1185">Reference proteome</keyword>
<keyword evidence="3" id="KW-0802">TPR repeat</keyword>
<dbReference type="GO" id="GO:0043565">
    <property type="term" value="F:sequence-specific DNA binding"/>
    <property type="evidence" value="ECO:0007669"/>
    <property type="project" value="InterPro"/>
</dbReference>
<accession>A0A0L6JW88</accession>
<dbReference type="InterPro" id="IPR009057">
    <property type="entry name" value="Homeodomain-like_sf"/>
</dbReference>
<dbReference type="RefSeq" id="WP_050753826.1">
    <property type="nucleotide sequence ID" value="NZ_JQKC01000049.1"/>
</dbReference>
<dbReference type="AlphaFoldDB" id="A0A0L6JW88"/>
<dbReference type="PANTHER" id="PTHR47691">
    <property type="entry name" value="REGULATOR-RELATED"/>
    <property type="match status" value="1"/>
</dbReference>
<gene>
    <name evidence="5" type="ORF">Bccel_5152</name>
</gene>
<evidence type="ECO:0000256" key="1">
    <source>
        <dbReference type="ARBA" id="ARBA00023015"/>
    </source>
</evidence>
<dbReference type="Proteomes" id="UP000036923">
    <property type="component" value="Unassembled WGS sequence"/>
</dbReference>
<evidence type="ECO:0000259" key="4">
    <source>
        <dbReference type="PROSITE" id="PS01124"/>
    </source>
</evidence>
<feature type="repeat" description="TPR" evidence="3">
    <location>
        <begin position="693"/>
        <end position="726"/>
    </location>
</feature>
<evidence type="ECO:0000313" key="5">
    <source>
        <dbReference type="EMBL" id="KNY29875.1"/>
    </source>
</evidence>
<dbReference type="eggNOG" id="COG3903">
    <property type="taxonomic scope" value="Bacteria"/>
</dbReference>
<name>A0A0L6JW88_9FIRM</name>
<dbReference type="InterPro" id="IPR002182">
    <property type="entry name" value="NB-ARC"/>
</dbReference>
<dbReference type="InterPro" id="IPR019734">
    <property type="entry name" value="TPR_rpt"/>
</dbReference>
<protein>
    <submittedName>
        <fullName evidence="5">Transcriptional regulator with only HTH domain, AraC family</fullName>
    </submittedName>
</protein>
<dbReference type="InterPro" id="IPR018060">
    <property type="entry name" value="HTH_AraC"/>
</dbReference>
<dbReference type="SMART" id="SM00342">
    <property type="entry name" value="HTH_ARAC"/>
    <property type="match status" value="1"/>
</dbReference>
<dbReference type="SUPFAM" id="SSF48452">
    <property type="entry name" value="TPR-like"/>
    <property type="match status" value="2"/>
</dbReference>
<feature type="repeat" description="TPR" evidence="3">
    <location>
        <begin position="893"/>
        <end position="926"/>
    </location>
</feature>
<dbReference type="EMBL" id="LGTC01000001">
    <property type="protein sequence ID" value="KNY29875.1"/>
    <property type="molecule type" value="Genomic_DNA"/>
</dbReference>
<dbReference type="STRING" id="398512.Bccel_5152"/>
<evidence type="ECO:0000313" key="6">
    <source>
        <dbReference type="Proteomes" id="UP000036923"/>
    </source>
</evidence>
<reference evidence="6" key="1">
    <citation type="submission" date="2015-07" db="EMBL/GenBank/DDBJ databases">
        <title>Near-Complete Genome Sequence of the Cellulolytic Bacterium Bacteroides (Pseudobacteroides) cellulosolvens ATCC 35603.</title>
        <authorList>
            <person name="Dassa B."/>
            <person name="Utturkar S.M."/>
            <person name="Klingeman D.M."/>
            <person name="Hurt R.A."/>
            <person name="Keller M."/>
            <person name="Xu J."/>
            <person name="Reddy Y.H.K."/>
            <person name="Borovok I."/>
            <person name="Grinberg I.R."/>
            <person name="Lamed R."/>
            <person name="Zhivin O."/>
            <person name="Bayer E.A."/>
            <person name="Brown S.D."/>
        </authorList>
    </citation>
    <scope>NUCLEOTIDE SEQUENCE [LARGE SCALE GENOMIC DNA]</scope>
    <source>
        <strain evidence="6">DSM 2933</strain>
    </source>
</reference>
<dbReference type="Pfam" id="PF00931">
    <property type="entry name" value="NB-ARC"/>
    <property type="match status" value="1"/>
</dbReference>
<dbReference type="InterPro" id="IPR011990">
    <property type="entry name" value="TPR-like_helical_dom_sf"/>
</dbReference>
<dbReference type="eggNOG" id="COG2207">
    <property type="taxonomic scope" value="Bacteria"/>
</dbReference>
<dbReference type="PROSITE" id="PS50005">
    <property type="entry name" value="TPR"/>
    <property type="match status" value="3"/>
</dbReference>
<dbReference type="GO" id="GO:0003700">
    <property type="term" value="F:DNA-binding transcription factor activity"/>
    <property type="evidence" value="ECO:0007669"/>
    <property type="project" value="InterPro"/>
</dbReference>
<dbReference type="SUPFAM" id="SSF46689">
    <property type="entry name" value="Homeodomain-like"/>
    <property type="match status" value="2"/>
</dbReference>
<dbReference type="SUPFAM" id="SSF52540">
    <property type="entry name" value="P-loop containing nucleoside triphosphate hydrolases"/>
    <property type="match status" value="2"/>
</dbReference>
<dbReference type="Gene3D" id="1.25.40.10">
    <property type="entry name" value="Tetratricopeptide repeat domain"/>
    <property type="match status" value="2"/>
</dbReference>
<dbReference type="InterPro" id="IPR027417">
    <property type="entry name" value="P-loop_NTPase"/>
</dbReference>
<proteinExistence type="predicted"/>
<dbReference type="PROSITE" id="PS01124">
    <property type="entry name" value="HTH_ARAC_FAMILY_2"/>
    <property type="match status" value="1"/>
</dbReference>